<reference evidence="10 11" key="1">
    <citation type="submission" date="2020-08" db="EMBL/GenBank/DDBJ databases">
        <title>Genomic Encyclopedia of Type Strains, Phase IV (KMG-IV): sequencing the most valuable type-strain genomes for metagenomic binning, comparative biology and taxonomic classification.</title>
        <authorList>
            <person name="Goeker M."/>
        </authorList>
    </citation>
    <scope>NUCLEOTIDE SEQUENCE [LARGE SCALE GENOMIC DNA]</scope>
    <source>
        <strain evidence="10 11">DSM 105074</strain>
    </source>
</reference>
<evidence type="ECO:0000313" key="10">
    <source>
        <dbReference type="EMBL" id="MBB5286202.1"/>
    </source>
</evidence>
<keyword evidence="11" id="KW-1185">Reference proteome</keyword>
<gene>
    <name evidence="10" type="ORF">HNQ92_004362</name>
</gene>
<evidence type="ECO:0000256" key="4">
    <source>
        <dbReference type="ARBA" id="ARBA00022692"/>
    </source>
</evidence>
<dbReference type="InterPro" id="IPR025857">
    <property type="entry name" value="MacB_PCD"/>
</dbReference>
<name>A0A840TX64_9BACT</name>
<keyword evidence="10" id="KW-0449">Lipoprotein</keyword>
<dbReference type="EMBL" id="JACHGF010000008">
    <property type="protein sequence ID" value="MBB5286202.1"/>
    <property type="molecule type" value="Genomic_DNA"/>
</dbReference>
<dbReference type="GO" id="GO:0098797">
    <property type="term" value="C:plasma membrane protein complex"/>
    <property type="evidence" value="ECO:0007669"/>
    <property type="project" value="TreeGrafter"/>
</dbReference>
<dbReference type="InterPro" id="IPR003838">
    <property type="entry name" value="ABC3_permease_C"/>
</dbReference>
<dbReference type="RefSeq" id="WP_184177072.1">
    <property type="nucleotide sequence ID" value="NZ_JACHGF010000008.1"/>
</dbReference>
<sequence>MRFSSFLARRIRHNELGSFSATVSRIGVASIAIGIAVGIVAFAVLFGFKNTIQEKIFLFGAHLRVSALGLGSTYEEGPLPRRSPLSDDLPHMPEIRHWQAVAHKSGILKTPDELKGIMLKGVGADYDWALFQESLVEGRLIQWATPDRAAATADSATLTTPDYSSEIIISRRIANQLRLKTGDDVLMYFVQNPPRARKLTVVGIYETEMEEFDTNLVIGDLALVQRINGWGADTVGSYEIYLRDFQQLEPVAADVFYRMSPDMYLQKVTETFRPVFDWLLMLDRNTAVFLTLILFVACFNMISILLVMIMERTPLVGLLKTLGSPDAQIRRIFLRVGLHMVTRGLLLGNGIGLLLCWLQYQFRLIPLDPVNYFMDSVPIVFDWGTFVLVNVITLGVVALVLLIPTYVITRIQPIRALLFKK</sequence>
<evidence type="ECO:0000259" key="9">
    <source>
        <dbReference type="Pfam" id="PF12704"/>
    </source>
</evidence>
<comment type="caution">
    <text evidence="10">The sequence shown here is derived from an EMBL/GenBank/DDBJ whole genome shotgun (WGS) entry which is preliminary data.</text>
</comment>
<keyword evidence="6 7" id="KW-0472">Membrane</keyword>
<dbReference type="AlphaFoldDB" id="A0A840TX64"/>
<keyword evidence="3" id="KW-1003">Cell membrane</keyword>
<dbReference type="Pfam" id="PF02687">
    <property type="entry name" value="FtsX"/>
    <property type="match status" value="1"/>
</dbReference>
<comment type="similarity">
    <text evidence="2">Belongs to the ABC-4 integral membrane protein family. LolC/E subfamily.</text>
</comment>
<evidence type="ECO:0000256" key="1">
    <source>
        <dbReference type="ARBA" id="ARBA00004651"/>
    </source>
</evidence>
<accession>A0A840TX64</accession>
<organism evidence="10 11">
    <name type="scientific">Rhabdobacter roseus</name>
    <dbReference type="NCBI Taxonomy" id="1655419"/>
    <lineage>
        <taxon>Bacteria</taxon>
        <taxon>Pseudomonadati</taxon>
        <taxon>Bacteroidota</taxon>
        <taxon>Cytophagia</taxon>
        <taxon>Cytophagales</taxon>
        <taxon>Cytophagaceae</taxon>
        <taxon>Rhabdobacter</taxon>
    </lineage>
</organism>
<comment type="subcellular location">
    <subcellularLocation>
        <location evidence="1">Cell membrane</location>
        <topology evidence="1">Multi-pass membrane protein</topology>
    </subcellularLocation>
</comment>
<dbReference type="GO" id="GO:0044874">
    <property type="term" value="P:lipoprotein localization to outer membrane"/>
    <property type="evidence" value="ECO:0007669"/>
    <property type="project" value="TreeGrafter"/>
</dbReference>
<evidence type="ECO:0000256" key="7">
    <source>
        <dbReference type="SAM" id="Phobius"/>
    </source>
</evidence>
<evidence type="ECO:0000256" key="3">
    <source>
        <dbReference type="ARBA" id="ARBA00022475"/>
    </source>
</evidence>
<feature type="transmembrane region" description="Helical" evidence="7">
    <location>
        <begin position="340"/>
        <end position="360"/>
    </location>
</feature>
<evidence type="ECO:0000256" key="2">
    <source>
        <dbReference type="ARBA" id="ARBA00005236"/>
    </source>
</evidence>
<keyword evidence="4 7" id="KW-0812">Transmembrane</keyword>
<evidence type="ECO:0000256" key="5">
    <source>
        <dbReference type="ARBA" id="ARBA00022989"/>
    </source>
</evidence>
<feature type="transmembrane region" description="Helical" evidence="7">
    <location>
        <begin position="380"/>
        <end position="408"/>
    </location>
</feature>
<proteinExistence type="inferred from homology"/>
<dbReference type="Proteomes" id="UP000557307">
    <property type="component" value="Unassembled WGS sequence"/>
</dbReference>
<dbReference type="PANTHER" id="PTHR30489:SF0">
    <property type="entry name" value="LIPOPROTEIN-RELEASING SYSTEM TRANSMEMBRANE PROTEIN LOLE"/>
    <property type="match status" value="1"/>
</dbReference>
<dbReference type="Pfam" id="PF12704">
    <property type="entry name" value="MacB_PCD"/>
    <property type="match status" value="1"/>
</dbReference>
<feature type="domain" description="ABC3 transporter permease C-terminal" evidence="8">
    <location>
        <begin position="288"/>
        <end position="413"/>
    </location>
</feature>
<evidence type="ECO:0000259" key="8">
    <source>
        <dbReference type="Pfam" id="PF02687"/>
    </source>
</evidence>
<feature type="domain" description="MacB-like periplasmic core" evidence="9">
    <location>
        <begin position="29"/>
        <end position="254"/>
    </location>
</feature>
<keyword evidence="5 7" id="KW-1133">Transmembrane helix</keyword>
<evidence type="ECO:0000256" key="6">
    <source>
        <dbReference type="ARBA" id="ARBA00023136"/>
    </source>
</evidence>
<dbReference type="PANTHER" id="PTHR30489">
    <property type="entry name" value="LIPOPROTEIN-RELEASING SYSTEM TRANSMEMBRANE PROTEIN LOLE"/>
    <property type="match status" value="1"/>
</dbReference>
<feature type="transmembrane region" description="Helical" evidence="7">
    <location>
        <begin position="26"/>
        <end position="48"/>
    </location>
</feature>
<feature type="transmembrane region" description="Helical" evidence="7">
    <location>
        <begin position="287"/>
        <end position="310"/>
    </location>
</feature>
<evidence type="ECO:0000313" key="11">
    <source>
        <dbReference type="Proteomes" id="UP000557307"/>
    </source>
</evidence>
<protein>
    <submittedName>
        <fullName evidence="10">Lipoprotein-releasing system permease protein</fullName>
    </submittedName>
</protein>
<dbReference type="InterPro" id="IPR051447">
    <property type="entry name" value="Lipoprotein-release_system"/>
</dbReference>